<reference evidence="1 2" key="1">
    <citation type="submission" date="2021-05" db="EMBL/GenBank/DDBJ databases">
        <title>Genome Assembly of Synthetic Allotetraploid Brassica napus Reveals Homoeologous Exchanges between Subgenomes.</title>
        <authorList>
            <person name="Davis J.T."/>
        </authorList>
    </citation>
    <scope>NUCLEOTIDE SEQUENCE [LARGE SCALE GENOMIC DNA]</scope>
    <source>
        <strain evidence="2">cv. Da-Ae</strain>
        <tissue evidence="1">Seedling</tissue>
    </source>
</reference>
<feature type="non-terminal residue" evidence="1">
    <location>
        <position position="1"/>
    </location>
</feature>
<gene>
    <name evidence="1" type="ORF">HID58_014456</name>
</gene>
<evidence type="ECO:0000313" key="2">
    <source>
        <dbReference type="Proteomes" id="UP000824890"/>
    </source>
</evidence>
<dbReference type="InterPro" id="IPR029063">
    <property type="entry name" value="SAM-dependent_MTases_sf"/>
</dbReference>
<evidence type="ECO:0000313" key="1">
    <source>
        <dbReference type="EMBL" id="KAH0928729.1"/>
    </source>
</evidence>
<dbReference type="EMBL" id="JAGKQM010000004">
    <property type="protein sequence ID" value="KAH0928729.1"/>
    <property type="molecule type" value="Genomic_DNA"/>
</dbReference>
<name>A0ABQ8DHB2_BRANA</name>
<dbReference type="PANTHER" id="PTHR45085:SF3">
    <property type="entry name" value="S-ADENOSYL-L-METHIONINE-DEPENDENT METHYLTRANSFERASES SUPERFAMILY PROTEIN"/>
    <property type="match status" value="1"/>
</dbReference>
<protein>
    <recommendedName>
        <fullName evidence="3">Methyltransferase type 11 domain-containing protein</fullName>
    </recommendedName>
</protein>
<proteinExistence type="predicted"/>
<comment type="caution">
    <text evidence="1">The sequence shown here is derived from an EMBL/GenBank/DDBJ whole genome shotgun (WGS) entry which is preliminary data.</text>
</comment>
<keyword evidence="2" id="KW-1185">Reference proteome</keyword>
<sequence length="363" mass="40533">HTSPNFISPSLSRDPLLFLSLSLDLFSSSLPPIHRRSTVSPPSPPSLTKAWTSRLSSFSSYFLRFCNLGLLRNHTKALCLSAGAGHAPMAMAQIGLSDVTAVELVDSLPLVRRADPHNLSFFDGAFDFAFTAYLDDALFPWRVVEEMERTVRRGGFCVVAVDECGGDDVREIARLFLKSKLVDVANVTIEGSKRTMKFLAEPPVELQNEHGRGSIGPRMDETGPYLPTEKLQWMEEPTLLVTRFEYASMFHTVTDWYSAYVSSRVTGLPNRPHVVFVHGHCTTQLEETWTGLFSGIRYAKNFTKLVCFRHTILSPLGYEITLFNGLSGEIDCNGESPHSLWLDPDNTKTARLSEVVSLLKCLR</sequence>
<evidence type="ECO:0008006" key="3">
    <source>
        <dbReference type="Google" id="ProtNLM"/>
    </source>
</evidence>
<dbReference type="Proteomes" id="UP000824890">
    <property type="component" value="Unassembled WGS sequence"/>
</dbReference>
<organism evidence="1 2">
    <name type="scientific">Brassica napus</name>
    <name type="common">Rape</name>
    <dbReference type="NCBI Taxonomy" id="3708"/>
    <lineage>
        <taxon>Eukaryota</taxon>
        <taxon>Viridiplantae</taxon>
        <taxon>Streptophyta</taxon>
        <taxon>Embryophyta</taxon>
        <taxon>Tracheophyta</taxon>
        <taxon>Spermatophyta</taxon>
        <taxon>Magnoliopsida</taxon>
        <taxon>eudicotyledons</taxon>
        <taxon>Gunneridae</taxon>
        <taxon>Pentapetalae</taxon>
        <taxon>rosids</taxon>
        <taxon>malvids</taxon>
        <taxon>Brassicales</taxon>
        <taxon>Brassicaceae</taxon>
        <taxon>Brassiceae</taxon>
        <taxon>Brassica</taxon>
    </lineage>
</organism>
<dbReference type="SUPFAM" id="SSF53335">
    <property type="entry name" value="S-adenosyl-L-methionine-dependent methyltransferases"/>
    <property type="match status" value="1"/>
</dbReference>
<accession>A0ABQ8DHB2</accession>
<dbReference type="PANTHER" id="PTHR45085">
    <property type="entry name" value="F21J9.14"/>
    <property type="match status" value="1"/>
</dbReference>